<reference evidence="2 3" key="1">
    <citation type="submission" date="2019-08" db="EMBL/GenBank/DDBJ databases">
        <title>Professor.</title>
        <authorList>
            <person name="Park J.S."/>
        </authorList>
    </citation>
    <scope>NUCLEOTIDE SEQUENCE [LARGE SCALE GENOMIC DNA]</scope>
    <source>
        <strain evidence="2 3">176CP5-101</strain>
    </source>
</reference>
<accession>A0A5C8V1N1</accession>
<evidence type="ECO:0000313" key="3">
    <source>
        <dbReference type="Proteomes" id="UP000321456"/>
    </source>
</evidence>
<dbReference type="PANTHER" id="PTHR33387:SF3">
    <property type="entry name" value="DUF985 DOMAIN-CONTAINING PROTEIN"/>
    <property type="match status" value="1"/>
</dbReference>
<dbReference type="Proteomes" id="UP000321456">
    <property type="component" value="Unassembled WGS sequence"/>
</dbReference>
<dbReference type="InterPro" id="IPR014710">
    <property type="entry name" value="RmlC-like_jellyroll"/>
</dbReference>
<dbReference type="EMBL" id="VRUR01000003">
    <property type="protein sequence ID" value="TXN34339.1"/>
    <property type="molecule type" value="Genomic_DNA"/>
</dbReference>
<sequence length="168" mass="19554">MSKIEELIKKFELSPHPEGGYFKETYRSTGAIEHVALPTEYEGKRNYSTCIYFLLTSDTFSAFHKIKQDEIWHFYDGSPIKLYMISEEGEYSEQIIGNNFSKGEVPQFVVPGNHWFAAKTLNKNEYSFVGCTVSPGFDFDDFILPNRLELIQKFPEHKDLITQFTRIK</sequence>
<dbReference type="InterPro" id="IPR039935">
    <property type="entry name" value="YML079W-like"/>
</dbReference>
<evidence type="ECO:0000313" key="2">
    <source>
        <dbReference type="EMBL" id="TXN34339.1"/>
    </source>
</evidence>
<gene>
    <name evidence="2" type="ORF">FVB32_17595</name>
</gene>
<dbReference type="CDD" id="cd06121">
    <property type="entry name" value="cupin_YML079wp"/>
    <property type="match status" value="1"/>
</dbReference>
<evidence type="ECO:0000259" key="1">
    <source>
        <dbReference type="Pfam" id="PF06172"/>
    </source>
</evidence>
<dbReference type="PANTHER" id="PTHR33387">
    <property type="entry name" value="RMLC-LIKE JELLY ROLL FOLD PROTEIN"/>
    <property type="match status" value="1"/>
</dbReference>
<dbReference type="AlphaFoldDB" id="A0A5C8V1N1"/>
<comment type="caution">
    <text evidence="2">The sequence shown here is derived from an EMBL/GenBank/DDBJ whole genome shotgun (WGS) entry which is preliminary data.</text>
</comment>
<dbReference type="RefSeq" id="WP_147745182.1">
    <property type="nucleotide sequence ID" value="NZ_VRUR01000003.1"/>
</dbReference>
<organism evidence="2 3">
    <name type="scientific">Flagellimonas hymeniacidonis</name>
    <dbReference type="NCBI Taxonomy" id="2603628"/>
    <lineage>
        <taxon>Bacteria</taxon>
        <taxon>Pseudomonadati</taxon>
        <taxon>Bacteroidota</taxon>
        <taxon>Flavobacteriia</taxon>
        <taxon>Flavobacteriales</taxon>
        <taxon>Flavobacteriaceae</taxon>
        <taxon>Flagellimonas</taxon>
    </lineage>
</organism>
<dbReference type="InterPro" id="IPR011051">
    <property type="entry name" value="RmlC_Cupin_sf"/>
</dbReference>
<dbReference type="Gene3D" id="2.60.120.10">
    <property type="entry name" value="Jelly Rolls"/>
    <property type="match status" value="1"/>
</dbReference>
<name>A0A5C8V1N1_9FLAO</name>
<protein>
    <submittedName>
        <fullName evidence="2">Cupin domain-containing protein</fullName>
    </submittedName>
</protein>
<feature type="domain" description="DUF985" evidence="1">
    <location>
        <begin position="5"/>
        <end position="143"/>
    </location>
</feature>
<dbReference type="SUPFAM" id="SSF51182">
    <property type="entry name" value="RmlC-like cupins"/>
    <property type="match status" value="1"/>
</dbReference>
<keyword evidence="3" id="KW-1185">Reference proteome</keyword>
<dbReference type="Pfam" id="PF06172">
    <property type="entry name" value="Cupin_5"/>
    <property type="match status" value="1"/>
</dbReference>
<proteinExistence type="predicted"/>
<dbReference type="InterPro" id="IPR009327">
    <property type="entry name" value="Cupin_DUF985"/>
</dbReference>